<dbReference type="OrthoDB" id="6119432at2759"/>
<proteinExistence type="predicted"/>
<protein>
    <submittedName>
        <fullName evidence="1">Uncharacterized protein</fullName>
    </submittedName>
</protein>
<name>A0A9P0FL36_BRAAE</name>
<dbReference type="EMBL" id="OV121139">
    <property type="protein sequence ID" value="CAH0561694.1"/>
    <property type="molecule type" value="Genomic_DNA"/>
</dbReference>
<evidence type="ECO:0000313" key="1">
    <source>
        <dbReference type="EMBL" id="CAH0561694.1"/>
    </source>
</evidence>
<gene>
    <name evidence="1" type="ORF">MELIAE_LOCUS11032</name>
</gene>
<accession>A0A9P0FL36</accession>
<dbReference type="Proteomes" id="UP001154078">
    <property type="component" value="Chromosome 8"/>
</dbReference>
<organism evidence="1 2">
    <name type="scientific">Brassicogethes aeneus</name>
    <name type="common">Rape pollen beetle</name>
    <name type="synonym">Meligethes aeneus</name>
    <dbReference type="NCBI Taxonomy" id="1431903"/>
    <lineage>
        <taxon>Eukaryota</taxon>
        <taxon>Metazoa</taxon>
        <taxon>Ecdysozoa</taxon>
        <taxon>Arthropoda</taxon>
        <taxon>Hexapoda</taxon>
        <taxon>Insecta</taxon>
        <taxon>Pterygota</taxon>
        <taxon>Neoptera</taxon>
        <taxon>Endopterygota</taxon>
        <taxon>Coleoptera</taxon>
        <taxon>Polyphaga</taxon>
        <taxon>Cucujiformia</taxon>
        <taxon>Nitidulidae</taxon>
        <taxon>Meligethinae</taxon>
        <taxon>Brassicogethes</taxon>
    </lineage>
</organism>
<reference evidence="1" key="1">
    <citation type="submission" date="2021-12" db="EMBL/GenBank/DDBJ databases">
        <authorList>
            <person name="King R."/>
        </authorList>
    </citation>
    <scope>NUCLEOTIDE SEQUENCE</scope>
</reference>
<evidence type="ECO:0000313" key="2">
    <source>
        <dbReference type="Proteomes" id="UP001154078"/>
    </source>
</evidence>
<dbReference type="AlphaFoldDB" id="A0A9P0FL36"/>
<sequence length="87" mass="10142">MNNKLMFVLCRTCGQNMADDTEDERTLIGTWVIDEVVKALEKGYQILDIFEVWKYQVEQYNIDRKIGGYLPKKMENLSPQRGILLGI</sequence>
<keyword evidence="2" id="KW-1185">Reference proteome</keyword>